<evidence type="ECO:0008006" key="3">
    <source>
        <dbReference type="Google" id="ProtNLM"/>
    </source>
</evidence>
<comment type="caution">
    <text evidence="1">The sequence shown here is derived from an EMBL/GenBank/DDBJ whole genome shotgun (WGS) entry which is preliminary data.</text>
</comment>
<reference evidence="2" key="1">
    <citation type="journal article" date="2019" name="Int. J. Syst. Evol. Microbiol.">
        <title>The Global Catalogue of Microorganisms (GCM) 10K type strain sequencing project: providing services to taxonomists for standard genome sequencing and annotation.</title>
        <authorList>
            <consortium name="The Broad Institute Genomics Platform"/>
            <consortium name="The Broad Institute Genome Sequencing Center for Infectious Disease"/>
            <person name="Wu L."/>
            <person name="Ma J."/>
        </authorList>
    </citation>
    <scope>NUCLEOTIDE SEQUENCE [LARGE SCALE GENOMIC DNA]</scope>
    <source>
        <strain evidence="2">JCM 19125</strain>
    </source>
</reference>
<protein>
    <recommendedName>
        <fullName evidence="3">Prevent-host-death protein</fullName>
    </recommendedName>
</protein>
<name>A0ABP9EW50_9ACTN</name>
<dbReference type="RefSeq" id="WP_345577173.1">
    <property type="nucleotide sequence ID" value="NZ_BAABLV010000001.1"/>
</dbReference>
<evidence type="ECO:0000313" key="2">
    <source>
        <dbReference type="Proteomes" id="UP001501521"/>
    </source>
</evidence>
<dbReference type="Proteomes" id="UP001501521">
    <property type="component" value="Unassembled WGS sequence"/>
</dbReference>
<proteinExistence type="predicted"/>
<keyword evidence="2" id="KW-1185">Reference proteome</keyword>
<sequence>MSELISQRELRNDSGRIMRALDEGHSFVLTRHSVPVGELRPLRRLRLVDSRLVSEVFRGAPAVDADRFKRDLDAYADQEMEPRG</sequence>
<gene>
    <name evidence="1" type="ORF">GCM10025789_00270</name>
</gene>
<evidence type="ECO:0000313" key="1">
    <source>
        <dbReference type="EMBL" id="GAA4888029.1"/>
    </source>
</evidence>
<accession>A0ABP9EW50</accession>
<dbReference type="EMBL" id="BAABLV010000001">
    <property type="protein sequence ID" value="GAA4888029.1"/>
    <property type="molecule type" value="Genomic_DNA"/>
</dbReference>
<organism evidence="1 2">
    <name type="scientific">Tessaracoccus lubricantis</name>
    <dbReference type="NCBI Taxonomy" id="545543"/>
    <lineage>
        <taxon>Bacteria</taxon>
        <taxon>Bacillati</taxon>
        <taxon>Actinomycetota</taxon>
        <taxon>Actinomycetes</taxon>
        <taxon>Propionibacteriales</taxon>
        <taxon>Propionibacteriaceae</taxon>
        <taxon>Tessaracoccus</taxon>
    </lineage>
</organism>